<sequence length="565" mass="61395">MSPSQRLCALLMSEADASGVVGWRGSEPVSWQDFRLLARRWQATFARQEAQRFVLFFADSLTFSAALFGCWQAGKQAWLPGDLTPATQAALRPQVGGWAGDGAGVEGVSRLQPADVPAPVPTRPLDADAEGLVVFTSGSTGAPGACAKRLRQLFDEINALETAFGRPQVRTVVASVSPQHVYGLLFRVLWPLATGRAQQARTLVYLEDLPHLLPAEEAGGAALIASPTHLGRLPVEPPLSASRLLQVFSSGAPLPDAALPDTLRVFRHAPIEVFGSTETGGVAWRQRNPQAPAFWQALPGVSWRLDEDRLEIRSPHLPTLDWTAGADRAKAVDGGFLLQGRADRIVKIAEKRVSLQAVEDRLQQGGLVSAVRLVVMNEPREQLAVVAVPTEAGWARHDAQGRRALAQTLREQLLGVVERVVLPRRWRFLPELPRNAQGKSTQAQLMNEFDPGRPAVRDIRRDGNTVTLTLLVDPALPQFDGHFAAHPVLPGVAQLDWAVLFGREHFPLGDTFDGLEAVKFQRIVEPGTQLMLTLESPGAHRLNFQFQSALGPHASGRVLFTGAST</sequence>
<dbReference type="SUPFAM" id="SSF54637">
    <property type="entry name" value="Thioesterase/thiol ester dehydrase-isomerase"/>
    <property type="match status" value="1"/>
</dbReference>
<feature type="domain" description="AMP-dependent synthetase/ligase" evidence="1">
    <location>
        <begin position="118"/>
        <end position="305"/>
    </location>
</feature>
<dbReference type="Proteomes" id="UP000574369">
    <property type="component" value="Unassembled WGS sequence"/>
</dbReference>
<name>A0ABR6GR96_9BURK</name>
<keyword evidence="4" id="KW-1185">Reference proteome</keyword>
<dbReference type="Pfam" id="PF22818">
    <property type="entry name" value="ApeI-like"/>
    <property type="match status" value="1"/>
</dbReference>
<dbReference type="InterPro" id="IPR042099">
    <property type="entry name" value="ANL_N_sf"/>
</dbReference>
<evidence type="ECO:0000259" key="1">
    <source>
        <dbReference type="Pfam" id="PF00501"/>
    </source>
</evidence>
<organism evidence="3 4">
    <name type="scientific">Roseateles terrae</name>
    <dbReference type="NCBI Taxonomy" id="431060"/>
    <lineage>
        <taxon>Bacteria</taxon>
        <taxon>Pseudomonadati</taxon>
        <taxon>Pseudomonadota</taxon>
        <taxon>Betaproteobacteria</taxon>
        <taxon>Burkholderiales</taxon>
        <taxon>Sphaerotilaceae</taxon>
        <taxon>Roseateles</taxon>
    </lineage>
</organism>
<evidence type="ECO:0000313" key="3">
    <source>
        <dbReference type="EMBL" id="MBB3194236.1"/>
    </source>
</evidence>
<comment type="caution">
    <text evidence="3">The sequence shown here is derived from an EMBL/GenBank/DDBJ whole genome shotgun (WGS) entry which is preliminary data.</text>
</comment>
<gene>
    <name evidence="3" type="ORF">FHS28_001621</name>
</gene>
<dbReference type="InterPro" id="IPR000873">
    <property type="entry name" value="AMP-dep_synth/lig_dom"/>
</dbReference>
<dbReference type="RefSeq" id="WP_184294385.1">
    <property type="nucleotide sequence ID" value="NZ_JACHXO010000002.1"/>
</dbReference>
<evidence type="ECO:0000313" key="4">
    <source>
        <dbReference type="Proteomes" id="UP000574369"/>
    </source>
</evidence>
<dbReference type="Gene3D" id="3.10.129.10">
    <property type="entry name" value="Hotdog Thioesterase"/>
    <property type="match status" value="1"/>
</dbReference>
<accession>A0ABR6GR96</accession>
<dbReference type="PANTHER" id="PTHR45398:SF1">
    <property type="entry name" value="ENZYME, PUTATIVE (JCVI)-RELATED"/>
    <property type="match status" value="1"/>
</dbReference>
<evidence type="ECO:0000259" key="2">
    <source>
        <dbReference type="Pfam" id="PF22818"/>
    </source>
</evidence>
<dbReference type="InterPro" id="IPR054545">
    <property type="entry name" value="ApeI-like"/>
</dbReference>
<dbReference type="Gene3D" id="3.40.50.12780">
    <property type="entry name" value="N-terminal domain of ligase-like"/>
    <property type="match status" value="1"/>
</dbReference>
<dbReference type="InterPro" id="IPR029069">
    <property type="entry name" value="HotDog_dom_sf"/>
</dbReference>
<feature type="domain" description="ApeI dehydratase-like" evidence="2">
    <location>
        <begin position="460"/>
        <end position="556"/>
    </location>
</feature>
<dbReference type="Gene3D" id="3.30.300.30">
    <property type="match status" value="1"/>
</dbReference>
<dbReference type="EMBL" id="JACHXO010000002">
    <property type="protein sequence ID" value="MBB3194236.1"/>
    <property type="molecule type" value="Genomic_DNA"/>
</dbReference>
<dbReference type="InterPro" id="IPR045851">
    <property type="entry name" value="AMP-bd_C_sf"/>
</dbReference>
<keyword evidence="3" id="KW-0436">Ligase</keyword>
<reference evidence="3 4" key="1">
    <citation type="submission" date="2020-08" db="EMBL/GenBank/DDBJ databases">
        <title>Genomic Encyclopedia of Type Strains, Phase III (KMG-III): the genomes of soil and plant-associated and newly described type strains.</title>
        <authorList>
            <person name="Whitman W."/>
        </authorList>
    </citation>
    <scope>NUCLEOTIDE SEQUENCE [LARGE SCALE GENOMIC DNA]</scope>
    <source>
        <strain evidence="3 4">CECT 7247</strain>
    </source>
</reference>
<dbReference type="GO" id="GO:0016874">
    <property type="term" value="F:ligase activity"/>
    <property type="evidence" value="ECO:0007669"/>
    <property type="project" value="UniProtKB-KW"/>
</dbReference>
<dbReference type="PANTHER" id="PTHR45398">
    <property type="match status" value="1"/>
</dbReference>
<dbReference type="Pfam" id="PF00501">
    <property type="entry name" value="AMP-binding"/>
    <property type="match status" value="1"/>
</dbReference>
<dbReference type="SUPFAM" id="SSF56801">
    <property type="entry name" value="Acetyl-CoA synthetase-like"/>
    <property type="match status" value="1"/>
</dbReference>
<proteinExistence type="predicted"/>
<protein>
    <submittedName>
        <fullName evidence="3">Acyl-CoA synthetase (AMP-forming)/AMP-acid ligase II</fullName>
    </submittedName>
</protein>